<dbReference type="FunFam" id="1.10.10.410:FF:000001">
    <property type="entry name" value="Aspartyl/glutamyl-tRNA(Asn/Gln) amidotransferase subunit B"/>
    <property type="match status" value="1"/>
</dbReference>
<dbReference type="PANTHER" id="PTHR11659">
    <property type="entry name" value="GLUTAMYL-TRNA GLN AMIDOTRANSFERASE SUBUNIT B MITOCHONDRIAL AND PROKARYOTIC PET112-RELATED"/>
    <property type="match status" value="1"/>
</dbReference>
<dbReference type="GO" id="GO:0070681">
    <property type="term" value="P:glutaminyl-tRNAGln biosynthesis via transamidation"/>
    <property type="evidence" value="ECO:0007669"/>
    <property type="project" value="TreeGrafter"/>
</dbReference>
<dbReference type="EMBL" id="SMGG01000005">
    <property type="protein sequence ID" value="TCK59808.1"/>
    <property type="molecule type" value="Genomic_DNA"/>
</dbReference>
<evidence type="ECO:0000313" key="14">
    <source>
        <dbReference type="Proteomes" id="UP000294614"/>
    </source>
</evidence>
<comment type="caution">
    <text evidence="13">The sequence shown here is derived from an EMBL/GenBank/DDBJ whole genome shotgun (WGS) entry which is preliminary data.</text>
</comment>
<dbReference type="GO" id="GO:0050566">
    <property type="term" value="F:asparaginyl-tRNA synthase (glutamine-hydrolyzing) activity"/>
    <property type="evidence" value="ECO:0007669"/>
    <property type="project" value="RHEA"/>
</dbReference>
<keyword evidence="6 11" id="KW-0067">ATP-binding</keyword>
<reference evidence="13 14" key="1">
    <citation type="submission" date="2019-03" db="EMBL/GenBank/DDBJ databases">
        <title>Genomic Encyclopedia of Type Strains, Phase IV (KMG-IV): sequencing the most valuable type-strain genomes for metagenomic binning, comparative biology and taxonomic classification.</title>
        <authorList>
            <person name="Goeker M."/>
        </authorList>
    </citation>
    <scope>NUCLEOTIDE SEQUENCE [LARGE SCALE GENOMIC DNA]</scope>
    <source>
        <strain evidence="13 14">DSM 24984</strain>
    </source>
</reference>
<dbReference type="SMART" id="SM00845">
    <property type="entry name" value="GatB_Yqey"/>
    <property type="match status" value="1"/>
</dbReference>
<dbReference type="Pfam" id="PF02934">
    <property type="entry name" value="GatB_N"/>
    <property type="match status" value="1"/>
</dbReference>
<dbReference type="AlphaFoldDB" id="A0A4R1K6E8"/>
<dbReference type="Gene3D" id="1.10.150.380">
    <property type="entry name" value="GatB domain, N-terminal subdomain"/>
    <property type="match status" value="1"/>
</dbReference>
<dbReference type="HAMAP" id="MF_00121">
    <property type="entry name" value="GatB"/>
    <property type="match status" value="1"/>
</dbReference>
<dbReference type="InterPro" id="IPR006075">
    <property type="entry name" value="Asn/Gln-tRNA_Trfase_suB/E_cat"/>
</dbReference>
<sequence>MSYEPVIGLEVHVQMATDSKIFCTCSNKFGSEPNTNVCPVCLGMPGVLPVLNEKVVEYTVKAGLALNCQIRTKSVFARKNYFYPDLPKAYQISQYELPICEHGYIDIELEDGTQKRIGITRIHIEEDAGKLNHEDGYSLVDLNRTGTPLMEIVSEPDLRSAEEAKAYLTKLKTILEYVEVSDCNMEEGSMRCDANVSIRPDSNAPFGTRAEIKNVNSFRNVERAIKHEQKRQEKVLSEGGKVVQETRLFNADTGTTASMRGKEDAHDYRYFPDPDLVPIVLEDKFINDLKEWMPELPDAKRARFISEYGLPGIDADFLVSVKAYAEYFEQAVKAHNNPKGVCNWVMGELMRRLNDKQCTIFEAGITPEHLAEVVKLIDEGKISGNIAKQVFDESAETGKKPSAIVEEKGLVQNSNEDELENIVRQVLEANPAETERFKNGEAKLQGFFMGQIMKASKGKANPGIVAPILKKLTS</sequence>
<evidence type="ECO:0000256" key="5">
    <source>
        <dbReference type="ARBA" id="ARBA00022741"/>
    </source>
</evidence>
<evidence type="ECO:0000256" key="10">
    <source>
        <dbReference type="ARBA" id="ARBA00047913"/>
    </source>
</evidence>
<dbReference type="NCBIfam" id="NF004014">
    <property type="entry name" value="PRK05477.1-4"/>
    <property type="match status" value="1"/>
</dbReference>
<dbReference type="InterPro" id="IPR017958">
    <property type="entry name" value="Gln-tRNA_amidoTrfase_suB_CS"/>
</dbReference>
<dbReference type="NCBIfam" id="NF004015">
    <property type="entry name" value="PRK05477.1-5"/>
    <property type="match status" value="1"/>
</dbReference>
<evidence type="ECO:0000256" key="2">
    <source>
        <dbReference type="ARBA" id="ARBA00011123"/>
    </source>
</evidence>
<dbReference type="SUPFAM" id="SSF55931">
    <property type="entry name" value="Glutamine synthetase/guanido kinase"/>
    <property type="match status" value="1"/>
</dbReference>
<comment type="similarity">
    <text evidence="1 11">Belongs to the GatB/GatE family. GatB subfamily.</text>
</comment>
<keyword evidence="4 11" id="KW-0436">Ligase</keyword>
<evidence type="ECO:0000256" key="8">
    <source>
        <dbReference type="ARBA" id="ARBA00024799"/>
    </source>
</evidence>
<accession>A0A4R1K6E8</accession>
<dbReference type="Gene3D" id="1.10.10.410">
    <property type="match status" value="1"/>
</dbReference>
<evidence type="ECO:0000256" key="3">
    <source>
        <dbReference type="ARBA" id="ARBA00016923"/>
    </source>
</evidence>
<dbReference type="InterPro" id="IPR003789">
    <property type="entry name" value="Asn/Gln_tRNA_amidoTrase-B-like"/>
</dbReference>
<gene>
    <name evidence="11" type="primary">gatB</name>
    <name evidence="13" type="ORF">C8D98_1975</name>
</gene>
<organism evidence="13 14">
    <name type="scientific">Seleniivibrio woodruffii</name>
    <dbReference type="NCBI Taxonomy" id="1078050"/>
    <lineage>
        <taxon>Bacteria</taxon>
        <taxon>Pseudomonadati</taxon>
        <taxon>Deferribacterota</taxon>
        <taxon>Deferribacteres</taxon>
        <taxon>Deferribacterales</taxon>
        <taxon>Geovibrionaceae</taxon>
        <taxon>Seleniivibrio</taxon>
    </lineage>
</organism>
<evidence type="ECO:0000256" key="11">
    <source>
        <dbReference type="HAMAP-Rule" id="MF_00121"/>
    </source>
</evidence>
<dbReference type="InterPro" id="IPR014746">
    <property type="entry name" value="Gln_synth/guanido_kin_cat_dom"/>
</dbReference>
<dbReference type="InterPro" id="IPR018027">
    <property type="entry name" value="Asn/Gln_amidotransferase"/>
</dbReference>
<dbReference type="GO" id="GO:0005524">
    <property type="term" value="F:ATP binding"/>
    <property type="evidence" value="ECO:0007669"/>
    <property type="project" value="UniProtKB-KW"/>
</dbReference>
<keyword evidence="14" id="KW-1185">Reference proteome</keyword>
<evidence type="ECO:0000256" key="1">
    <source>
        <dbReference type="ARBA" id="ARBA00005306"/>
    </source>
</evidence>
<dbReference type="GO" id="GO:0050567">
    <property type="term" value="F:glutaminyl-tRNA synthase (glutamine-hydrolyzing) activity"/>
    <property type="evidence" value="ECO:0007669"/>
    <property type="project" value="UniProtKB-UniRule"/>
</dbReference>
<evidence type="ECO:0000256" key="6">
    <source>
        <dbReference type="ARBA" id="ARBA00022840"/>
    </source>
</evidence>
<comment type="catalytic activity">
    <reaction evidence="10 11">
        <text>L-glutamyl-tRNA(Gln) + L-glutamine + ATP + H2O = L-glutaminyl-tRNA(Gln) + L-glutamate + ADP + phosphate + H(+)</text>
        <dbReference type="Rhea" id="RHEA:17521"/>
        <dbReference type="Rhea" id="RHEA-COMP:9681"/>
        <dbReference type="Rhea" id="RHEA-COMP:9684"/>
        <dbReference type="ChEBI" id="CHEBI:15377"/>
        <dbReference type="ChEBI" id="CHEBI:15378"/>
        <dbReference type="ChEBI" id="CHEBI:29985"/>
        <dbReference type="ChEBI" id="CHEBI:30616"/>
        <dbReference type="ChEBI" id="CHEBI:43474"/>
        <dbReference type="ChEBI" id="CHEBI:58359"/>
        <dbReference type="ChEBI" id="CHEBI:78520"/>
        <dbReference type="ChEBI" id="CHEBI:78521"/>
        <dbReference type="ChEBI" id="CHEBI:456216"/>
    </reaction>
</comment>
<keyword evidence="13" id="KW-0808">Transferase</keyword>
<name>A0A4R1K6E8_9BACT</name>
<evidence type="ECO:0000259" key="12">
    <source>
        <dbReference type="SMART" id="SM00845"/>
    </source>
</evidence>
<evidence type="ECO:0000256" key="4">
    <source>
        <dbReference type="ARBA" id="ARBA00022598"/>
    </source>
</evidence>
<evidence type="ECO:0000313" key="13">
    <source>
        <dbReference type="EMBL" id="TCK59808.1"/>
    </source>
</evidence>
<dbReference type="InterPro" id="IPR004413">
    <property type="entry name" value="GatB"/>
</dbReference>
<proteinExistence type="inferred from homology"/>
<dbReference type="NCBIfam" id="TIGR00133">
    <property type="entry name" value="gatB"/>
    <property type="match status" value="1"/>
</dbReference>
<dbReference type="OrthoDB" id="9804078at2"/>
<dbReference type="PROSITE" id="PS01234">
    <property type="entry name" value="GATB"/>
    <property type="match status" value="1"/>
</dbReference>
<dbReference type="GO" id="GO:0016740">
    <property type="term" value="F:transferase activity"/>
    <property type="evidence" value="ECO:0007669"/>
    <property type="project" value="UniProtKB-KW"/>
</dbReference>
<keyword evidence="7 11" id="KW-0648">Protein biosynthesis</keyword>
<comment type="subunit">
    <text evidence="2 11">Heterotrimer of A, B and C subunits.</text>
</comment>
<dbReference type="InterPro" id="IPR042114">
    <property type="entry name" value="GatB_C_1"/>
</dbReference>
<dbReference type="GO" id="GO:0006412">
    <property type="term" value="P:translation"/>
    <property type="evidence" value="ECO:0007669"/>
    <property type="project" value="UniProtKB-UniRule"/>
</dbReference>
<dbReference type="EC" id="6.3.5.-" evidence="11"/>
<feature type="domain" description="Asn/Gln amidotransferase" evidence="12">
    <location>
        <begin position="326"/>
        <end position="472"/>
    </location>
</feature>
<dbReference type="NCBIfam" id="NF004012">
    <property type="entry name" value="PRK05477.1-2"/>
    <property type="match status" value="1"/>
</dbReference>
<dbReference type="PANTHER" id="PTHR11659:SF0">
    <property type="entry name" value="GLUTAMYL-TRNA(GLN) AMIDOTRANSFERASE SUBUNIT B, MITOCHONDRIAL"/>
    <property type="match status" value="1"/>
</dbReference>
<dbReference type="InterPro" id="IPR017959">
    <property type="entry name" value="Asn/Gln-tRNA_amidoTrfase_suB/E"/>
</dbReference>
<dbReference type="InterPro" id="IPR023168">
    <property type="entry name" value="GatB_Yqey_C_2"/>
</dbReference>
<dbReference type="Proteomes" id="UP000294614">
    <property type="component" value="Unassembled WGS sequence"/>
</dbReference>
<comment type="catalytic activity">
    <reaction evidence="9 11">
        <text>L-aspartyl-tRNA(Asn) + L-glutamine + ATP + H2O = L-asparaginyl-tRNA(Asn) + L-glutamate + ADP + phosphate + 2 H(+)</text>
        <dbReference type="Rhea" id="RHEA:14513"/>
        <dbReference type="Rhea" id="RHEA-COMP:9674"/>
        <dbReference type="Rhea" id="RHEA-COMP:9677"/>
        <dbReference type="ChEBI" id="CHEBI:15377"/>
        <dbReference type="ChEBI" id="CHEBI:15378"/>
        <dbReference type="ChEBI" id="CHEBI:29985"/>
        <dbReference type="ChEBI" id="CHEBI:30616"/>
        <dbReference type="ChEBI" id="CHEBI:43474"/>
        <dbReference type="ChEBI" id="CHEBI:58359"/>
        <dbReference type="ChEBI" id="CHEBI:78515"/>
        <dbReference type="ChEBI" id="CHEBI:78516"/>
        <dbReference type="ChEBI" id="CHEBI:456216"/>
    </reaction>
</comment>
<evidence type="ECO:0000256" key="9">
    <source>
        <dbReference type="ARBA" id="ARBA00047380"/>
    </source>
</evidence>
<dbReference type="Pfam" id="PF02637">
    <property type="entry name" value="GatB_Yqey"/>
    <property type="match status" value="1"/>
</dbReference>
<dbReference type="FunFam" id="1.10.150.380:FF:000001">
    <property type="entry name" value="Aspartyl/glutamyl-tRNA(Asn/Gln) amidotransferase subunit B"/>
    <property type="match status" value="1"/>
</dbReference>
<keyword evidence="5 11" id="KW-0547">Nucleotide-binding</keyword>
<protein>
    <recommendedName>
        <fullName evidence="3 11">Aspartyl/glutamyl-tRNA(Asn/Gln) amidotransferase subunit B</fullName>
        <shortName evidence="11">Asp/Glu-ADT subunit B</shortName>
        <ecNumber evidence="11">6.3.5.-</ecNumber>
    </recommendedName>
</protein>
<evidence type="ECO:0000256" key="7">
    <source>
        <dbReference type="ARBA" id="ARBA00022917"/>
    </source>
</evidence>
<comment type="function">
    <text evidence="8 11">Allows the formation of correctly charged Asn-tRNA(Asn) or Gln-tRNA(Gln) through the transamidation of misacylated Asp-tRNA(Asn) or Glu-tRNA(Gln) in organisms which lack either or both of asparaginyl-tRNA or glutaminyl-tRNA synthetases. The reaction takes place in the presence of glutamine and ATP through an activated phospho-Asp-tRNA(Asn) or phospho-Glu-tRNA(Gln).</text>
</comment>
<dbReference type="SUPFAM" id="SSF89095">
    <property type="entry name" value="GatB/YqeY motif"/>
    <property type="match status" value="1"/>
</dbReference>